<organism evidence="5 6">
    <name type="scientific">Aedes albopictus</name>
    <name type="common">Asian tiger mosquito</name>
    <name type="synonym">Stegomyia albopicta</name>
    <dbReference type="NCBI Taxonomy" id="7160"/>
    <lineage>
        <taxon>Eukaryota</taxon>
        <taxon>Metazoa</taxon>
        <taxon>Ecdysozoa</taxon>
        <taxon>Arthropoda</taxon>
        <taxon>Hexapoda</taxon>
        <taxon>Insecta</taxon>
        <taxon>Pterygota</taxon>
        <taxon>Neoptera</taxon>
        <taxon>Endopterygota</taxon>
        <taxon>Diptera</taxon>
        <taxon>Nematocera</taxon>
        <taxon>Culicoidea</taxon>
        <taxon>Culicidae</taxon>
        <taxon>Culicinae</taxon>
        <taxon>Aedini</taxon>
        <taxon>Aedes</taxon>
        <taxon>Stegomyia</taxon>
    </lineage>
</organism>
<dbReference type="InterPro" id="IPR002181">
    <property type="entry name" value="Fibrinogen_a/b/g_C_dom"/>
</dbReference>
<dbReference type="InterPro" id="IPR036056">
    <property type="entry name" value="Fibrinogen-like_C"/>
</dbReference>
<dbReference type="Proteomes" id="UP000069940">
    <property type="component" value="Unassembled WGS sequence"/>
</dbReference>
<dbReference type="InterPro" id="IPR050373">
    <property type="entry name" value="Fibrinogen_C-term_domain"/>
</dbReference>
<reference evidence="6" key="1">
    <citation type="journal article" date="2015" name="Proc. Natl. Acad. Sci. U.S.A.">
        <title>Genome sequence of the Asian Tiger mosquito, Aedes albopictus, reveals insights into its biology, genetics, and evolution.</title>
        <authorList>
            <person name="Chen X.G."/>
            <person name="Jiang X."/>
            <person name="Gu J."/>
            <person name="Xu M."/>
            <person name="Wu Y."/>
            <person name="Deng Y."/>
            <person name="Zhang C."/>
            <person name="Bonizzoni M."/>
            <person name="Dermauw W."/>
            <person name="Vontas J."/>
            <person name="Armbruster P."/>
            <person name="Huang X."/>
            <person name="Yang Y."/>
            <person name="Zhang H."/>
            <person name="He W."/>
            <person name="Peng H."/>
            <person name="Liu Y."/>
            <person name="Wu K."/>
            <person name="Chen J."/>
            <person name="Lirakis M."/>
            <person name="Topalis P."/>
            <person name="Van Leeuwen T."/>
            <person name="Hall A.B."/>
            <person name="Jiang X."/>
            <person name="Thorpe C."/>
            <person name="Mueller R.L."/>
            <person name="Sun C."/>
            <person name="Waterhouse R.M."/>
            <person name="Yan G."/>
            <person name="Tu Z.J."/>
            <person name="Fang X."/>
            <person name="James A.A."/>
        </authorList>
    </citation>
    <scope>NUCLEOTIDE SEQUENCE [LARGE SCALE GENOMIC DNA]</scope>
    <source>
        <strain evidence="6">Foshan</strain>
    </source>
</reference>
<dbReference type="Gene3D" id="3.90.215.10">
    <property type="entry name" value="Gamma Fibrinogen, chain A, domain 1"/>
    <property type="match status" value="1"/>
</dbReference>
<feature type="domain" description="Fibrinogen C-terminal" evidence="4">
    <location>
        <begin position="266"/>
        <end position="479"/>
    </location>
</feature>
<keyword evidence="6" id="KW-1185">Reference proteome</keyword>
<dbReference type="InterPro" id="IPR020837">
    <property type="entry name" value="Fibrinogen_CS"/>
</dbReference>
<sequence length="479" mass="54986">MEKTVVVIIFALVIFGSKLTQSRDVPTIYAEEDDLHEAENEVTAKLGRESSPSEDDTEVPLQLHHLEKKLQQIENMIENHDAESCQETTVNMVSSYLERKISQQKEDLKQLMDTMVKRSIKTDDDEHETLLLKIDKMGNMITQLVTQTMEATLETKFKQLENKVKKTVEEAIPGKSPDGSFGYEILQLEIDSQKAKLLQLTNQITSMNEKIVKSLANLEQLIAQNLSQIINHSTVPPEQNNRCVNNQTLKQVLFDLVIFKNTNSYYQISNRQHSCKDKAMKTSSGKYLLHPNLEEEPFVGYCEQNKFGGGWLVIQHRFNGSVDFYRGWKDYRNGFGTIDGEFWLGLETLHRLTKDKQFTLVIEIKTFNGSYAYAMYDRFEIGSEAEGYSLKRVGSYSGSASDGLKYSEGMKFTTWDSDNDQSTDNCAVDRNGAWWYKSCTFSNLNGKYQNEVSKQSLCWYVFDYTDTGLMMSRMMIREA</sequence>
<evidence type="ECO:0000313" key="5">
    <source>
        <dbReference type="EnsemblMetazoa" id="AALFPA23_001039.P38469"/>
    </source>
</evidence>
<evidence type="ECO:0000259" key="4">
    <source>
        <dbReference type="PROSITE" id="PS51406"/>
    </source>
</evidence>
<keyword evidence="3" id="KW-0732">Signal</keyword>
<dbReference type="Pfam" id="PF00147">
    <property type="entry name" value="Fibrinogen_C"/>
    <property type="match status" value="1"/>
</dbReference>
<feature type="chain" id="PRO_5046530985" description="Fibrinogen C-terminal domain-containing protein" evidence="3">
    <location>
        <begin position="23"/>
        <end position="479"/>
    </location>
</feature>
<name>A0ABM1XMM5_AEDAL</name>
<dbReference type="SMART" id="SM00186">
    <property type="entry name" value="FBG"/>
    <property type="match status" value="1"/>
</dbReference>
<dbReference type="EnsemblMetazoa" id="AALFPA23_001039.R38469">
    <property type="protein sequence ID" value="AALFPA23_001039.P38469"/>
    <property type="gene ID" value="AALFPA23_001039"/>
</dbReference>
<keyword evidence="1" id="KW-1015">Disulfide bond</keyword>
<dbReference type="PANTHER" id="PTHR19143">
    <property type="entry name" value="FIBRINOGEN/TENASCIN/ANGIOPOEITIN"/>
    <property type="match status" value="1"/>
</dbReference>
<dbReference type="InterPro" id="IPR014716">
    <property type="entry name" value="Fibrinogen_a/b/g_C_1"/>
</dbReference>
<evidence type="ECO:0000256" key="2">
    <source>
        <dbReference type="SAM" id="Coils"/>
    </source>
</evidence>
<feature type="signal peptide" evidence="3">
    <location>
        <begin position="1"/>
        <end position="22"/>
    </location>
</feature>
<accession>A0ABM1XMM5</accession>
<evidence type="ECO:0000256" key="3">
    <source>
        <dbReference type="SAM" id="SignalP"/>
    </source>
</evidence>
<dbReference type="RefSeq" id="XP_019542535.3">
    <property type="nucleotide sequence ID" value="XM_019686990.3"/>
</dbReference>
<dbReference type="PROSITE" id="PS51406">
    <property type="entry name" value="FIBRINOGEN_C_2"/>
    <property type="match status" value="1"/>
</dbReference>
<keyword evidence="2" id="KW-0175">Coiled coil</keyword>
<dbReference type="PROSITE" id="PS00514">
    <property type="entry name" value="FIBRINOGEN_C_1"/>
    <property type="match status" value="1"/>
</dbReference>
<dbReference type="GeneID" id="109413262"/>
<feature type="coiled-coil region" evidence="2">
    <location>
        <begin position="150"/>
        <end position="210"/>
    </location>
</feature>
<protein>
    <recommendedName>
        <fullName evidence="4">Fibrinogen C-terminal domain-containing protein</fullName>
    </recommendedName>
</protein>
<dbReference type="CDD" id="cd00087">
    <property type="entry name" value="FReD"/>
    <property type="match status" value="1"/>
</dbReference>
<evidence type="ECO:0000313" key="6">
    <source>
        <dbReference type="Proteomes" id="UP000069940"/>
    </source>
</evidence>
<evidence type="ECO:0000256" key="1">
    <source>
        <dbReference type="ARBA" id="ARBA00023157"/>
    </source>
</evidence>
<proteinExistence type="predicted"/>
<dbReference type="PANTHER" id="PTHR19143:SF327">
    <property type="entry name" value="FI21813P1-RELATED"/>
    <property type="match status" value="1"/>
</dbReference>
<dbReference type="SUPFAM" id="SSF56496">
    <property type="entry name" value="Fibrinogen C-terminal domain-like"/>
    <property type="match status" value="1"/>
</dbReference>
<reference evidence="5" key="2">
    <citation type="submission" date="2025-05" db="UniProtKB">
        <authorList>
            <consortium name="EnsemblMetazoa"/>
        </authorList>
    </citation>
    <scope>IDENTIFICATION</scope>
    <source>
        <strain evidence="5">Foshan</strain>
    </source>
</reference>